<dbReference type="PROSITE" id="PS01124">
    <property type="entry name" value="HTH_ARAC_FAMILY_2"/>
    <property type="match status" value="1"/>
</dbReference>
<dbReference type="SMART" id="SM00342">
    <property type="entry name" value="HTH_ARAC"/>
    <property type="match status" value="1"/>
</dbReference>
<feature type="domain" description="HTH araC/xylS-type" evidence="5">
    <location>
        <begin position="17"/>
        <end position="116"/>
    </location>
</feature>
<keyword evidence="2" id="KW-0238">DNA-binding</keyword>
<comment type="caution">
    <text evidence="6">The sequence shown here is derived from an EMBL/GenBank/DDBJ whole genome shotgun (WGS) entry which is preliminary data.</text>
</comment>
<evidence type="ECO:0000313" key="7">
    <source>
        <dbReference type="Proteomes" id="UP001246372"/>
    </source>
</evidence>
<dbReference type="Proteomes" id="UP001246372">
    <property type="component" value="Unassembled WGS sequence"/>
</dbReference>
<dbReference type="InterPro" id="IPR009057">
    <property type="entry name" value="Homeodomain-like_sf"/>
</dbReference>
<dbReference type="SUPFAM" id="SSF55136">
    <property type="entry name" value="Probable bacterial effector-binding domain"/>
    <property type="match status" value="1"/>
</dbReference>
<dbReference type="SMART" id="SM00871">
    <property type="entry name" value="AraC_E_bind"/>
    <property type="match status" value="1"/>
</dbReference>
<sequence length="309" mass="34153">MPAVQPRRHSSHQHRLHAVLRHIDEHLAEPLNLVPLAGLACLSPFHFHRLFAAWTGETLGDYVQRRRIELAAVRLAAQPRLAVLEAALAVGFGSGEAFSRAFRRHLGCSPSQWRRQGGRQNSNPDQVNRNGDQARHASAANNGHSFAEFDAMPVQLITRPPTPIAYLRYEGPYGPPLQRFWLQQVQPWLRRLGLQQQPQFGLSHDDPQISDPERCRYDACVALPPGFAGPSDLLLSELPGGRYACLPFHGTASQIGAAWTALLRDWMPLSGWQLDARPCFEYYPAESSSGSSDTSGAFGCDICVPVAAL</sequence>
<evidence type="ECO:0000256" key="3">
    <source>
        <dbReference type="ARBA" id="ARBA00023163"/>
    </source>
</evidence>
<dbReference type="InterPro" id="IPR011256">
    <property type="entry name" value="Reg_factor_effector_dom_sf"/>
</dbReference>
<keyword evidence="1" id="KW-0805">Transcription regulation</keyword>
<dbReference type="InterPro" id="IPR018060">
    <property type="entry name" value="HTH_AraC"/>
</dbReference>
<dbReference type="Gene3D" id="3.20.80.10">
    <property type="entry name" value="Regulatory factor, effector binding domain"/>
    <property type="match status" value="1"/>
</dbReference>
<proteinExistence type="predicted"/>
<dbReference type="Pfam" id="PF06445">
    <property type="entry name" value="GyrI-like"/>
    <property type="match status" value="1"/>
</dbReference>
<evidence type="ECO:0000256" key="4">
    <source>
        <dbReference type="SAM" id="MobiDB-lite"/>
    </source>
</evidence>
<evidence type="ECO:0000313" key="6">
    <source>
        <dbReference type="EMBL" id="MDT9001695.1"/>
    </source>
</evidence>
<dbReference type="InterPro" id="IPR010499">
    <property type="entry name" value="AraC_E-bd"/>
</dbReference>
<name>A0ABU3PGH6_9BURK</name>
<keyword evidence="7" id="KW-1185">Reference proteome</keyword>
<dbReference type="InterPro" id="IPR050908">
    <property type="entry name" value="SmbC-like"/>
</dbReference>
<evidence type="ECO:0000256" key="2">
    <source>
        <dbReference type="ARBA" id="ARBA00023125"/>
    </source>
</evidence>
<gene>
    <name evidence="6" type="ORF">RQP53_20630</name>
</gene>
<dbReference type="InterPro" id="IPR018062">
    <property type="entry name" value="HTH_AraC-typ_CS"/>
</dbReference>
<feature type="region of interest" description="Disordered" evidence="4">
    <location>
        <begin position="109"/>
        <end position="138"/>
    </location>
</feature>
<dbReference type="PROSITE" id="PS00041">
    <property type="entry name" value="HTH_ARAC_FAMILY_1"/>
    <property type="match status" value="1"/>
</dbReference>
<dbReference type="PRINTS" id="PR00032">
    <property type="entry name" value="HTHARAC"/>
</dbReference>
<keyword evidence="3" id="KW-0804">Transcription</keyword>
<dbReference type="PANTHER" id="PTHR40055">
    <property type="entry name" value="TRANSCRIPTIONAL REGULATOR YGIV-RELATED"/>
    <property type="match status" value="1"/>
</dbReference>
<dbReference type="RefSeq" id="WP_315652575.1">
    <property type="nucleotide sequence ID" value="NZ_JAVXZY010000010.1"/>
</dbReference>
<dbReference type="PANTHER" id="PTHR40055:SF1">
    <property type="entry name" value="TRANSCRIPTIONAL REGULATOR YGIV-RELATED"/>
    <property type="match status" value="1"/>
</dbReference>
<evidence type="ECO:0000256" key="1">
    <source>
        <dbReference type="ARBA" id="ARBA00023015"/>
    </source>
</evidence>
<dbReference type="Gene3D" id="1.10.10.60">
    <property type="entry name" value="Homeodomain-like"/>
    <property type="match status" value="2"/>
</dbReference>
<protein>
    <submittedName>
        <fullName evidence="6">AraC family transcriptional regulator</fullName>
    </submittedName>
</protein>
<dbReference type="EMBL" id="JAVXZY010000010">
    <property type="protein sequence ID" value="MDT9001695.1"/>
    <property type="molecule type" value="Genomic_DNA"/>
</dbReference>
<dbReference type="SUPFAM" id="SSF46689">
    <property type="entry name" value="Homeodomain-like"/>
    <property type="match status" value="2"/>
</dbReference>
<feature type="compositionally biased region" description="Polar residues" evidence="4">
    <location>
        <begin position="109"/>
        <end position="131"/>
    </location>
</feature>
<dbReference type="Pfam" id="PF12833">
    <property type="entry name" value="HTH_18"/>
    <property type="match status" value="1"/>
</dbReference>
<organism evidence="6 7">
    <name type="scientific">Roseateles aquae</name>
    <dbReference type="NCBI Taxonomy" id="3077235"/>
    <lineage>
        <taxon>Bacteria</taxon>
        <taxon>Pseudomonadati</taxon>
        <taxon>Pseudomonadota</taxon>
        <taxon>Betaproteobacteria</taxon>
        <taxon>Burkholderiales</taxon>
        <taxon>Sphaerotilaceae</taxon>
        <taxon>Roseateles</taxon>
    </lineage>
</organism>
<accession>A0ABU3PGH6</accession>
<reference evidence="6" key="1">
    <citation type="submission" date="2023-09" db="EMBL/GenBank/DDBJ databases">
        <title>Paucibacter sp. APW11 Genome sequencing and assembly.</title>
        <authorList>
            <person name="Kim I."/>
        </authorList>
    </citation>
    <scope>NUCLEOTIDE SEQUENCE</scope>
    <source>
        <strain evidence="6">APW11</strain>
    </source>
</reference>
<dbReference type="InterPro" id="IPR029442">
    <property type="entry name" value="GyrI-like"/>
</dbReference>
<evidence type="ECO:0000259" key="5">
    <source>
        <dbReference type="PROSITE" id="PS01124"/>
    </source>
</evidence>
<dbReference type="InterPro" id="IPR020449">
    <property type="entry name" value="Tscrpt_reg_AraC-type_HTH"/>
</dbReference>